<evidence type="ECO:0000256" key="1">
    <source>
        <dbReference type="SAM" id="Coils"/>
    </source>
</evidence>
<evidence type="ECO:0000313" key="2">
    <source>
        <dbReference type="EMBL" id="KAK1625420.1"/>
    </source>
</evidence>
<evidence type="ECO:0000313" key="3">
    <source>
        <dbReference type="Proteomes" id="UP001243989"/>
    </source>
</evidence>
<proteinExistence type="predicted"/>
<dbReference type="GeneID" id="85473938"/>
<keyword evidence="3" id="KW-1185">Reference proteome</keyword>
<organism evidence="2 3">
    <name type="scientific">Colletotrichum phormii</name>
    <dbReference type="NCBI Taxonomy" id="359342"/>
    <lineage>
        <taxon>Eukaryota</taxon>
        <taxon>Fungi</taxon>
        <taxon>Dikarya</taxon>
        <taxon>Ascomycota</taxon>
        <taxon>Pezizomycotina</taxon>
        <taxon>Sordariomycetes</taxon>
        <taxon>Hypocreomycetidae</taxon>
        <taxon>Glomerellales</taxon>
        <taxon>Glomerellaceae</taxon>
        <taxon>Colletotrichum</taxon>
        <taxon>Colletotrichum acutatum species complex</taxon>
    </lineage>
</organism>
<keyword evidence="1" id="KW-0175">Coiled coil</keyword>
<dbReference type="AlphaFoldDB" id="A0AAI9ZKW1"/>
<feature type="coiled-coil region" evidence="1">
    <location>
        <begin position="216"/>
        <end position="257"/>
    </location>
</feature>
<dbReference type="RefSeq" id="XP_060441415.1">
    <property type="nucleotide sequence ID" value="XM_060589076.1"/>
</dbReference>
<gene>
    <name evidence="2" type="ORF">BDP81DRAFT_409297</name>
</gene>
<sequence length="262" mass="28852">MTLILQSLASHGQSQNRDVPAPDSDAARNAAFHGFNPVILRFLERIAMKLEKPESAWTADKKAMVTMAIFSGITTALNYLRRPISRNACYKKVAKIIGCAEEVKLAKKAALEALEGQVDNLWKTADKGLAEIKGRVKHGELNLLDGKLDEEARTFTIRVDAMATAERVTGLERRVDAMAEAERVSDLERRVSELTATVNTIGADLNEQAIRGGVTIKALRSSIDALKEDYGKASSRIDELEENIQDTATDLDAHKAQFSHFM</sequence>
<reference evidence="2" key="1">
    <citation type="submission" date="2021-06" db="EMBL/GenBank/DDBJ databases">
        <title>Comparative genomics, transcriptomics and evolutionary studies reveal genomic signatures of adaptation to plant cell wall in hemibiotrophic fungi.</title>
        <authorList>
            <consortium name="DOE Joint Genome Institute"/>
            <person name="Baroncelli R."/>
            <person name="Diaz J.F."/>
            <person name="Benocci T."/>
            <person name="Peng M."/>
            <person name="Battaglia E."/>
            <person name="Haridas S."/>
            <person name="Andreopoulos W."/>
            <person name="Labutti K."/>
            <person name="Pangilinan J."/>
            <person name="Floch G.L."/>
            <person name="Makela M.R."/>
            <person name="Henrissat B."/>
            <person name="Grigoriev I.V."/>
            <person name="Crouch J.A."/>
            <person name="De Vries R.P."/>
            <person name="Sukno S.A."/>
            <person name="Thon M.R."/>
        </authorList>
    </citation>
    <scope>NUCLEOTIDE SEQUENCE</scope>
    <source>
        <strain evidence="2">CBS 102054</strain>
    </source>
</reference>
<protein>
    <submittedName>
        <fullName evidence="2">Uncharacterized protein</fullName>
    </submittedName>
</protein>
<accession>A0AAI9ZKW1</accession>
<dbReference type="Gene3D" id="1.20.1270.70">
    <property type="entry name" value="Designed single chain three-helix bundle"/>
    <property type="match status" value="1"/>
</dbReference>
<dbReference type="Proteomes" id="UP001243989">
    <property type="component" value="Unassembled WGS sequence"/>
</dbReference>
<name>A0AAI9ZKW1_9PEZI</name>
<dbReference type="EMBL" id="JAHMHQ010000020">
    <property type="protein sequence ID" value="KAK1625420.1"/>
    <property type="molecule type" value="Genomic_DNA"/>
</dbReference>
<comment type="caution">
    <text evidence="2">The sequence shown here is derived from an EMBL/GenBank/DDBJ whole genome shotgun (WGS) entry which is preliminary data.</text>
</comment>